<keyword evidence="3" id="KW-1185">Reference proteome</keyword>
<protein>
    <submittedName>
        <fullName evidence="2">Uncharacterized protein</fullName>
    </submittedName>
</protein>
<evidence type="ECO:0000256" key="1">
    <source>
        <dbReference type="SAM" id="MobiDB-lite"/>
    </source>
</evidence>
<evidence type="ECO:0000313" key="3">
    <source>
        <dbReference type="Proteomes" id="UP001341840"/>
    </source>
</evidence>
<dbReference type="Proteomes" id="UP001341840">
    <property type="component" value="Unassembled WGS sequence"/>
</dbReference>
<dbReference type="EMBL" id="JASCZI010000519">
    <property type="protein sequence ID" value="MED6112228.1"/>
    <property type="molecule type" value="Genomic_DNA"/>
</dbReference>
<accession>A0ABU6QKZ9</accession>
<name>A0ABU6QKZ9_9FABA</name>
<sequence length="121" mass="13305">MPLSLPYDWNSFATQRKISSTWISLARGVVNGRSHSAMENGESMHYPEGPVSHCPEDSIHDKNKTGIRKNTKDITAKVEGSNVVTEEQNHEYISLSTDPGSETPVTHSCARRTSPAPNGVR</sequence>
<evidence type="ECO:0000313" key="2">
    <source>
        <dbReference type="EMBL" id="MED6112228.1"/>
    </source>
</evidence>
<feature type="compositionally biased region" description="Polar residues" evidence="1">
    <location>
        <begin position="94"/>
        <end position="106"/>
    </location>
</feature>
<comment type="caution">
    <text evidence="2">The sequence shown here is derived from an EMBL/GenBank/DDBJ whole genome shotgun (WGS) entry which is preliminary data.</text>
</comment>
<organism evidence="2 3">
    <name type="scientific">Stylosanthes scabra</name>
    <dbReference type="NCBI Taxonomy" id="79078"/>
    <lineage>
        <taxon>Eukaryota</taxon>
        <taxon>Viridiplantae</taxon>
        <taxon>Streptophyta</taxon>
        <taxon>Embryophyta</taxon>
        <taxon>Tracheophyta</taxon>
        <taxon>Spermatophyta</taxon>
        <taxon>Magnoliopsida</taxon>
        <taxon>eudicotyledons</taxon>
        <taxon>Gunneridae</taxon>
        <taxon>Pentapetalae</taxon>
        <taxon>rosids</taxon>
        <taxon>fabids</taxon>
        <taxon>Fabales</taxon>
        <taxon>Fabaceae</taxon>
        <taxon>Papilionoideae</taxon>
        <taxon>50 kb inversion clade</taxon>
        <taxon>dalbergioids sensu lato</taxon>
        <taxon>Dalbergieae</taxon>
        <taxon>Pterocarpus clade</taxon>
        <taxon>Stylosanthes</taxon>
    </lineage>
</organism>
<feature type="region of interest" description="Disordered" evidence="1">
    <location>
        <begin position="88"/>
        <end position="121"/>
    </location>
</feature>
<reference evidence="2 3" key="1">
    <citation type="journal article" date="2023" name="Plants (Basel)">
        <title>Bridging the Gap: Combining Genomics and Transcriptomics Approaches to Understand Stylosanthes scabra, an Orphan Legume from the Brazilian Caatinga.</title>
        <authorList>
            <person name="Ferreira-Neto J.R.C."/>
            <person name="da Silva M.D."/>
            <person name="Binneck E."/>
            <person name="de Melo N.F."/>
            <person name="da Silva R.H."/>
            <person name="de Melo A.L.T.M."/>
            <person name="Pandolfi V."/>
            <person name="Bustamante F.O."/>
            <person name="Brasileiro-Vidal A.C."/>
            <person name="Benko-Iseppon A.M."/>
        </authorList>
    </citation>
    <scope>NUCLEOTIDE SEQUENCE [LARGE SCALE GENOMIC DNA]</scope>
    <source>
        <tissue evidence="2">Leaves</tissue>
    </source>
</reference>
<proteinExistence type="predicted"/>
<gene>
    <name evidence="2" type="ORF">PIB30_059767</name>
</gene>